<gene>
    <name evidence="5" type="ORF">A3F83_13970</name>
</gene>
<evidence type="ECO:0000256" key="3">
    <source>
        <dbReference type="ARBA" id="ARBA00022840"/>
    </source>
</evidence>
<feature type="domain" description="ABC transporter" evidence="4">
    <location>
        <begin position="2"/>
        <end position="229"/>
    </location>
</feature>
<organism evidence="5 6">
    <name type="scientific">Candidatus Glassbacteria bacterium RIFCSPLOWO2_12_FULL_58_11</name>
    <dbReference type="NCBI Taxonomy" id="1817867"/>
    <lineage>
        <taxon>Bacteria</taxon>
        <taxon>Candidatus Glassiibacteriota</taxon>
    </lineage>
</organism>
<dbReference type="InterPro" id="IPR003593">
    <property type="entry name" value="AAA+_ATPase"/>
</dbReference>
<dbReference type="PROSITE" id="PS50893">
    <property type="entry name" value="ABC_TRANSPORTER_2"/>
    <property type="match status" value="1"/>
</dbReference>
<evidence type="ECO:0000259" key="4">
    <source>
        <dbReference type="PROSITE" id="PS50893"/>
    </source>
</evidence>
<comment type="caution">
    <text evidence="5">The sequence shown here is derived from an EMBL/GenBank/DDBJ whole genome shotgun (WGS) entry which is preliminary data.</text>
</comment>
<dbReference type="InterPro" id="IPR027417">
    <property type="entry name" value="P-loop_NTPase"/>
</dbReference>
<dbReference type="InterPro" id="IPR017871">
    <property type="entry name" value="ABC_transporter-like_CS"/>
</dbReference>
<dbReference type="CDD" id="cd03255">
    <property type="entry name" value="ABC_MJ0796_LolCDE_FtsE"/>
    <property type="match status" value="1"/>
</dbReference>
<evidence type="ECO:0000313" key="5">
    <source>
        <dbReference type="EMBL" id="OGG02719.1"/>
    </source>
</evidence>
<evidence type="ECO:0000256" key="2">
    <source>
        <dbReference type="ARBA" id="ARBA00022741"/>
    </source>
</evidence>
<dbReference type="InterPro" id="IPR003439">
    <property type="entry name" value="ABC_transporter-like_ATP-bd"/>
</dbReference>
<proteinExistence type="predicted"/>
<dbReference type="PROSITE" id="PS00211">
    <property type="entry name" value="ABC_TRANSPORTER_1"/>
    <property type="match status" value="1"/>
</dbReference>
<dbReference type="GO" id="GO:0005524">
    <property type="term" value="F:ATP binding"/>
    <property type="evidence" value="ECO:0007669"/>
    <property type="project" value="UniProtKB-KW"/>
</dbReference>
<evidence type="ECO:0000256" key="1">
    <source>
        <dbReference type="ARBA" id="ARBA00022448"/>
    </source>
</evidence>
<dbReference type="GO" id="GO:0005886">
    <property type="term" value="C:plasma membrane"/>
    <property type="evidence" value="ECO:0007669"/>
    <property type="project" value="TreeGrafter"/>
</dbReference>
<dbReference type="FunFam" id="3.40.50.300:FF:000032">
    <property type="entry name" value="Export ABC transporter ATP-binding protein"/>
    <property type="match status" value="1"/>
</dbReference>
<dbReference type="AlphaFoldDB" id="A0A1F5YRB7"/>
<reference evidence="5 6" key="1">
    <citation type="journal article" date="2016" name="Nat. Commun.">
        <title>Thousands of microbial genomes shed light on interconnected biogeochemical processes in an aquifer system.</title>
        <authorList>
            <person name="Anantharaman K."/>
            <person name="Brown C.T."/>
            <person name="Hug L.A."/>
            <person name="Sharon I."/>
            <person name="Castelle C.J."/>
            <person name="Probst A.J."/>
            <person name="Thomas B.C."/>
            <person name="Singh A."/>
            <person name="Wilkins M.J."/>
            <person name="Karaoz U."/>
            <person name="Brodie E.L."/>
            <person name="Williams K.H."/>
            <person name="Hubbard S.S."/>
            <person name="Banfield J.F."/>
        </authorList>
    </citation>
    <scope>NUCLEOTIDE SEQUENCE [LARGE SCALE GENOMIC DNA]</scope>
</reference>
<keyword evidence="1" id="KW-0813">Transport</keyword>
<dbReference type="GO" id="GO:0016887">
    <property type="term" value="F:ATP hydrolysis activity"/>
    <property type="evidence" value="ECO:0007669"/>
    <property type="project" value="InterPro"/>
</dbReference>
<dbReference type="SUPFAM" id="SSF52540">
    <property type="entry name" value="P-loop containing nucleoside triphosphate hydrolases"/>
    <property type="match status" value="1"/>
</dbReference>
<dbReference type="SMART" id="SM00382">
    <property type="entry name" value="AAA"/>
    <property type="match status" value="1"/>
</dbReference>
<dbReference type="PANTHER" id="PTHR24220:SF86">
    <property type="entry name" value="ABC TRANSPORTER ABCH.1"/>
    <property type="match status" value="1"/>
</dbReference>
<dbReference type="Proteomes" id="UP000179129">
    <property type="component" value="Unassembled WGS sequence"/>
</dbReference>
<dbReference type="STRING" id="1817867.A3F83_13970"/>
<dbReference type="Pfam" id="PF00005">
    <property type="entry name" value="ABC_tran"/>
    <property type="match status" value="1"/>
</dbReference>
<keyword evidence="3 5" id="KW-0067">ATP-binding</keyword>
<name>A0A1F5YRB7_9BACT</name>
<dbReference type="EMBL" id="MFIX01000175">
    <property type="protein sequence ID" value="OGG02719.1"/>
    <property type="molecule type" value="Genomic_DNA"/>
</dbReference>
<dbReference type="PANTHER" id="PTHR24220">
    <property type="entry name" value="IMPORT ATP-BINDING PROTEIN"/>
    <property type="match status" value="1"/>
</dbReference>
<accession>A0A1F5YRB7</accession>
<dbReference type="InterPro" id="IPR017911">
    <property type="entry name" value="MacB-like_ATP-bd"/>
</dbReference>
<dbReference type="Gene3D" id="3.40.50.300">
    <property type="entry name" value="P-loop containing nucleotide triphosphate hydrolases"/>
    <property type="match status" value="1"/>
</dbReference>
<dbReference type="GO" id="GO:0022857">
    <property type="term" value="F:transmembrane transporter activity"/>
    <property type="evidence" value="ECO:0007669"/>
    <property type="project" value="TreeGrafter"/>
</dbReference>
<protein>
    <submittedName>
        <fullName evidence="5">Macrolide ABC transporter ATP-binding protein</fullName>
    </submittedName>
</protein>
<dbReference type="InterPro" id="IPR015854">
    <property type="entry name" value="ABC_transpr_LolD-like"/>
</dbReference>
<dbReference type="GO" id="GO:0098796">
    <property type="term" value="C:membrane protein complex"/>
    <property type="evidence" value="ECO:0007669"/>
    <property type="project" value="UniProtKB-ARBA"/>
</dbReference>
<sequence length="230" mass="24903">MIVFDQVSKEYNMGAVKVTALDEVSLRIAPGEFVAVLGPSGSGKSTLMNLIGCLDTPSHGSYMLDGEPVGRLKRKELAAIRNRKIGFVFQNFNLLAYATAVENVELPMIYGKVSTGERKRRAKELLEIVGLGKRGSHRPSELSGGERQRVAIARSLANQPEIILADEPTGNLDSKSGGEIVDLFGNLHTQGKTLIIVTHDDRIAAHCKRVIRLLDGKIDSDTLNSAAPVN</sequence>
<evidence type="ECO:0000313" key="6">
    <source>
        <dbReference type="Proteomes" id="UP000179129"/>
    </source>
</evidence>
<keyword evidence="2" id="KW-0547">Nucleotide-binding</keyword>